<evidence type="ECO:0000256" key="7">
    <source>
        <dbReference type="SAM" id="MobiDB-lite"/>
    </source>
</evidence>
<feature type="signal peptide" evidence="9">
    <location>
        <begin position="1"/>
        <end position="28"/>
    </location>
</feature>
<keyword evidence="4 9" id="KW-0732">Signal</keyword>
<evidence type="ECO:0000259" key="10">
    <source>
        <dbReference type="SMART" id="SM01320"/>
    </source>
</evidence>
<sequence>MAYFVTRSWFHCWTLLVSLSLLVTFVNAQAQPTVVNGHLMIPYTGDDGTQWFMDDRRPSLYTQTFGDCQGDSLLNVSRFDAAYYKDNMTVLFHLEGSSALANESVILYIGVYAYGEPRFNLTFDPCFANIHSLCPMNASVPIQANGIIPVAPADVANIPPIALSIPDFEGQAILRVFANSTQSQIGCFSAVITNGSSFSHPSAIGTVLGLFALIAMFSSAIVASFGASVTDTRQHFAHSLSVSVVFAVFHHIYFTGALSMNWPSVLVAFWSNYAWSAGMIHSESMQNSINSFIGSNSGNISMVGSAPAGQNNPGLGGGFQITQIYKRALGLTEVLSGASANLFSKRDDTEPVSQSSWYGQPVRPGLPLPGNYSGFAGTLAPHNIPASNAFLTGLLWFLILLVIVAGATVLLKWSIEALVKIKIIRTRNLDSFRNNWLKYTGIALLRTCYIAFFLMLFLALFQFTLGGSAGVIALAAVVFTLFVVGMLGTAAYALYYRLRHQRFVARSARLSLEHGPTESASSVESKPGRPRISIPFRRFQFTDVDSNLPHVHDDPDFTSRFGWLSARFRRSKWWFFAFWLVYELVRACLFGGAAGHAQTQVFGLLAWEIISLVAIVWMRPFESNRLNFLMVYFLGFSKVVTVALSSAFDPRFGLGRILTTVIGVIIIVIQGLLTIVLMIFVVLGAISSYMSVMRYRQEIRPRSWNKPRERYFEHVAFKATDKPRPPPPPPPPAPEYPKEPYFSVTAVRREPKIDENDADIQDGEANVRASTDDKGGIQAPSRAMSMRSSHSNLPYGARGPRNSWSTRDFVEHEQDHQPPPELHQRMSQEVVRDVIQRHRAASLRGPHRAGVDAAAGFAATAHRATEGRTGHRRTVSNPLQPKRNSSIVLEGDEYATPLHREA</sequence>
<dbReference type="GO" id="GO:0016020">
    <property type="term" value="C:membrane"/>
    <property type="evidence" value="ECO:0007669"/>
    <property type="project" value="UniProtKB-SubCell"/>
</dbReference>
<feature type="transmembrane region" description="Helical" evidence="8">
    <location>
        <begin position="573"/>
        <end position="594"/>
    </location>
</feature>
<accession>W2RW35</accession>
<protein>
    <recommendedName>
        <fullName evidence="10">ML-like domain-containing protein</fullName>
    </recommendedName>
</protein>
<feature type="transmembrane region" description="Helical" evidence="8">
    <location>
        <begin position="394"/>
        <end position="415"/>
    </location>
</feature>
<feature type="transmembrane region" description="Helical" evidence="8">
    <location>
        <begin position="235"/>
        <end position="254"/>
    </location>
</feature>
<comment type="subcellular location">
    <subcellularLocation>
        <location evidence="1">Membrane</location>
        <topology evidence="1">Multi-pass membrane protein</topology>
    </subcellularLocation>
</comment>
<dbReference type="InParanoid" id="W2RW35"/>
<keyword evidence="3 8" id="KW-0812">Transmembrane</keyword>
<evidence type="ECO:0000256" key="6">
    <source>
        <dbReference type="ARBA" id="ARBA00023136"/>
    </source>
</evidence>
<dbReference type="RefSeq" id="XP_008717579.1">
    <property type="nucleotide sequence ID" value="XM_008719357.1"/>
</dbReference>
<dbReference type="GO" id="GO:0055085">
    <property type="term" value="P:transmembrane transport"/>
    <property type="evidence" value="ECO:0007669"/>
    <property type="project" value="TreeGrafter"/>
</dbReference>
<reference evidence="11 12" key="1">
    <citation type="submission" date="2013-03" db="EMBL/GenBank/DDBJ databases">
        <title>The Genome Sequence of Phialophora europaea CBS 101466.</title>
        <authorList>
            <consortium name="The Broad Institute Genomics Platform"/>
            <person name="Cuomo C."/>
            <person name="de Hoog S."/>
            <person name="Gorbushina A."/>
            <person name="Walker B."/>
            <person name="Young S.K."/>
            <person name="Zeng Q."/>
            <person name="Gargeya S."/>
            <person name="Fitzgerald M."/>
            <person name="Haas B."/>
            <person name="Abouelleil A."/>
            <person name="Allen A.W."/>
            <person name="Alvarado L."/>
            <person name="Arachchi H.M."/>
            <person name="Berlin A.M."/>
            <person name="Chapman S.B."/>
            <person name="Gainer-Dewar J."/>
            <person name="Goldberg J."/>
            <person name="Griggs A."/>
            <person name="Gujja S."/>
            <person name="Hansen M."/>
            <person name="Howarth C."/>
            <person name="Imamovic A."/>
            <person name="Ireland A."/>
            <person name="Larimer J."/>
            <person name="McCowan C."/>
            <person name="Murphy C."/>
            <person name="Pearson M."/>
            <person name="Poon T.W."/>
            <person name="Priest M."/>
            <person name="Roberts A."/>
            <person name="Saif S."/>
            <person name="Shea T."/>
            <person name="Sisk P."/>
            <person name="Sykes S."/>
            <person name="Wortman J."/>
            <person name="Nusbaum C."/>
            <person name="Birren B."/>
        </authorList>
    </citation>
    <scope>NUCLEOTIDE SEQUENCE [LARGE SCALE GENOMIC DNA]</scope>
    <source>
        <strain evidence="11 12">CBS 101466</strain>
    </source>
</reference>
<evidence type="ECO:0000256" key="3">
    <source>
        <dbReference type="ARBA" id="ARBA00022692"/>
    </source>
</evidence>
<evidence type="ECO:0000256" key="4">
    <source>
        <dbReference type="ARBA" id="ARBA00022729"/>
    </source>
</evidence>
<dbReference type="STRING" id="1220924.W2RW35"/>
<evidence type="ECO:0000256" key="2">
    <source>
        <dbReference type="ARBA" id="ARBA00010642"/>
    </source>
</evidence>
<feature type="chain" id="PRO_5004823917" description="ML-like domain-containing protein" evidence="9">
    <location>
        <begin position="29"/>
        <end position="902"/>
    </location>
</feature>
<evidence type="ECO:0000256" key="8">
    <source>
        <dbReference type="SAM" id="Phobius"/>
    </source>
</evidence>
<feature type="transmembrane region" description="Helical" evidence="8">
    <location>
        <begin position="600"/>
        <end position="617"/>
    </location>
</feature>
<feature type="transmembrane region" description="Helical" evidence="8">
    <location>
        <begin position="469"/>
        <end position="496"/>
    </location>
</feature>
<dbReference type="eggNOG" id="ENOG502R5MY">
    <property type="taxonomic scope" value="Eukaryota"/>
</dbReference>
<feature type="region of interest" description="Disordered" evidence="7">
    <location>
        <begin position="861"/>
        <end position="902"/>
    </location>
</feature>
<dbReference type="InterPro" id="IPR032800">
    <property type="entry name" value="TRP_N"/>
</dbReference>
<proteinExistence type="inferred from homology"/>
<dbReference type="Proteomes" id="UP000030752">
    <property type="component" value="Unassembled WGS sequence"/>
</dbReference>
<dbReference type="OrthoDB" id="5377623at2759"/>
<dbReference type="PANTHER" id="PTHR31145:SF7">
    <property type="entry name" value="TRP-LIKE ION CHANNEL"/>
    <property type="match status" value="1"/>
</dbReference>
<keyword evidence="12" id="KW-1185">Reference proteome</keyword>
<feature type="transmembrane region" description="Helical" evidence="8">
    <location>
        <begin position="203"/>
        <end position="223"/>
    </location>
</feature>
<dbReference type="Pfam" id="PF14558">
    <property type="entry name" value="TRP_N"/>
    <property type="match status" value="1"/>
</dbReference>
<name>W2RW35_CYPE1</name>
<dbReference type="Pfam" id="PF06011">
    <property type="entry name" value="TRP"/>
    <property type="match status" value="1"/>
</dbReference>
<evidence type="ECO:0000313" key="12">
    <source>
        <dbReference type="Proteomes" id="UP000030752"/>
    </source>
</evidence>
<feature type="transmembrane region" description="Helical" evidence="8">
    <location>
        <begin position="660"/>
        <end position="686"/>
    </location>
</feature>
<evidence type="ECO:0000256" key="5">
    <source>
        <dbReference type="ARBA" id="ARBA00022989"/>
    </source>
</evidence>
<evidence type="ECO:0000256" key="1">
    <source>
        <dbReference type="ARBA" id="ARBA00004141"/>
    </source>
</evidence>
<comment type="similarity">
    <text evidence="2">Belongs to the transient receptor potential (TRP) ion channel family.</text>
</comment>
<evidence type="ECO:0000313" key="11">
    <source>
        <dbReference type="EMBL" id="ETN40736.1"/>
    </source>
</evidence>
<feature type="region of interest" description="Disordered" evidence="7">
    <location>
        <begin position="754"/>
        <end position="804"/>
    </location>
</feature>
<feature type="region of interest" description="Disordered" evidence="7">
    <location>
        <begin position="718"/>
        <end position="739"/>
    </location>
</feature>
<gene>
    <name evidence="11" type="ORF">HMPREF1541_05016</name>
</gene>
<feature type="compositionally biased region" description="Polar residues" evidence="7">
    <location>
        <begin position="875"/>
        <end position="887"/>
    </location>
</feature>
<dbReference type="SMART" id="SM01320">
    <property type="entry name" value="TRP_N"/>
    <property type="match status" value="1"/>
</dbReference>
<feature type="compositionally biased region" description="Pro residues" evidence="7">
    <location>
        <begin position="725"/>
        <end position="735"/>
    </location>
</feature>
<dbReference type="GeneID" id="19972355"/>
<dbReference type="HOGENOM" id="CLU_009253_0_0_1"/>
<dbReference type="EMBL" id="KB822720">
    <property type="protein sequence ID" value="ETN40736.1"/>
    <property type="molecule type" value="Genomic_DNA"/>
</dbReference>
<dbReference type="VEuPathDB" id="FungiDB:HMPREF1541_05016"/>
<organism evidence="11 12">
    <name type="scientific">Cyphellophora europaea (strain CBS 101466)</name>
    <name type="common">Phialophora europaea</name>
    <dbReference type="NCBI Taxonomy" id="1220924"/>
    <lineage>
        <taxon>Eukaryota</taxon>
        <taxon>Fungi</taxon>
        <taxon>Dikarya</taxon>
        <taxon>Ascomycota</taxon>
        <taxon>Pezizomycotina</taxon>
        <taxon>Eurotiomycetes</taxon>
        <taxon>Chaetothyriomycetidae</taxon>
        <taxon>Chaetothyriales</taxon>
        <taxon>Cyphellophoraceae</taxon>
        <taxon>Cyphellophora</taxon>
    </lineage>
</organism>
<keyword evidence="6 8" id="KW-0472">Membrane</keyword>
<dbReference type="PANTHER" id="PTHR31145">
    <property type="entry name" value="INTEGRAL MEMBRANE PROTEIN (AFU_ORTHOLOGUE AFUA_7G01610)"/>
    <property type="match status" value="1"/>
</dbReference>
<evidence type="ECO:0000256" key="9">
    <source>
        <dbReference type="SAM" id="SignalP"/>
    </source>
</evidence>
<dbReference type="GO" id="GO:0009272">
    <property type="term" value="P:fungal-type cell wall biogenesis"/>
    <property type="evidence" value="ECO:0007669"/>
    <property type="project" value="TreeGrafter"/>
</dbReference>
<keyword evidence="5 8" id="KW-1133">Transmembrane helix</keyword>
<feature type="domain" description="ML-like" evidence="10">
    <location>
        <begin position="58"/>
        <end position="199"/>
    </location>
</feature>
<dbReference type="InterPro" id="IPR040241">
    <property type="entry name" value="TRP_Flc/Pkd2-like"/>
</dbReference>
<feature type="transmembrane region" description="Helical" evidence="8">
    <location>
        <begin position="629"/>
        <end position="648"/>
    </location>
</feature>
<dbReference type="InterPro" id="IPR010308">
    <property type="entry name" value="TRP_C"/>
</dbReference>
<dbReference type="AlphaFoldDB" id="W2RW35"/>
<feature type="transmembrane region" description="Helical" evidence="8">
    <location>
        <begin position="436"/>
        <end position="463"/>
    </location>
</feature>